<proteinExistence type="predicted"/>
<keyword evidence="2" id="KW-1185">Reference proteome</keyword>
<sequence>LPCGSPFIFAAEDYSITADSHNTLVLLTTSIMSTSVASRLFSAVLEFWSLLLQQEPLPLAACNDVASSTESTQEDVSIDIDSSQVIVIDEISQSIKSQSNSPNSSKMARFLLNEERERLCLWKFNFTDEDLDRLTTDRSNVFGGAVVQCLVGVGEALIKNSVQILESSQNCLSSVIAEGKLLIRNAYYEDEVAETLASTNYEASVMTDFTVPDDLSVEETP</sequence>
<name>A0A166VEK2_9PEZI</name>
<dbReference type="Proteomes" id="UP000076552">
    <property type="component" value="Unassembled WGS sequence"/>
</dbReference>
<protein>
    <submittedName>
        <fullName evidence="1">Uncharacterized protein</fullName>
    </submittedName>
</protein>
<comment type="caution">
    <text evidence="1">The sequence shown here is derived from an EMBL/GenBank/DDBJ whole genome shotgun (WGS) entry which is preliminary data.</text>
</comment>
<reference evidence="1 2" key="1">
    <citation type="submission" date="2015-06" db="EMBL/GenBank/DDBJ databases">
        <title>Survival trade-offs in plant roots during colonization by closely related pathogenic and mutualistic fungi.</title>
        <authorList>
            <person name="Hacquard S."/>
            <person name="Kracher B."/>
            <person name="Hiruma K."/>
            <person name="Weinman A."/>
            <person name="Muench P."/>
            <person name="Garrido Oter R."/>
            <person name="Ver Loren van Themaat E."/>
            <person name="Dallerey J.-F."/>
            <person name="Damm U."/>
            <person name="Henrissat B."/>
            <person name="Lespinet O."/>
            <person name="Thon M."/>
            <person name="Kemen E."/>
            <person name="McHardy A.C."/>
            <person name="Schulze-Lefert P."/>
            <person name="O'Connell R.J."/>
        </authorList>
    </citation>
    <scope>NUCLEOTIDE SEQUENCE [LARGE SCALE GENOMIC DNA]</scope>
    <source>
        <strain evidence="1 2">0861</strain>
    </source>
</reference>
<organism evidence="1 2">
    <name type="scientific">Colletotrichum tofieldiae</name>
    <dbReference type="NCBI Taxonomy" id="708197"/>
    <lineage>
        <taxon>Eukaryota</taxon>
        <taxon>Fungi</taxon>
        <taxon>Dikarya</taxon>
        <taxon>Ascomycota</taxon>
        <taxon>Pezizomycotina</taxon>
        <taxon>Sordariomycetes</taxon>
        <taxon>Hypocreomycetidae</taxon>
        <taxon>Glomerellales</taxon>
        <taxon>Glomerellaceae</taxon>
        <taxon>Colletotrichum</taxon>
        <taxon>Colletotrichum spaethianum species complex</taxon>
    </lineage>
</organism>
<accession>A0A166VEK2</accession>
<evidence type="ECO:0000313" key="1">
    <source>
        <dbReference type="EMBL" id="KZL74490.1"/>
    </source>
</evidence>
<gene>
    <name evidence="1" type="ORF">CT0861_11552</name>
</gene>
<evidence type="ECO:0000313" key="2">
    <source>
        <dbReference type="Proteomes" id="UP000076552"/>
    </source>
</evidence>
<dbReference type="EMBL" id="LFIV01000032">
    <property type="protein sequence ID" value="KZL74490.1"/>
    <property type="molecule type" value="Genomic_DNA"/>
</dbReference>
<dbReference type="AlphaFoldDB" id="A0A166VEK2"/>
<feature type="non-terminal residue" evidence="1">
    <location>
        <position position="1"/>
    </location>
</feature>